<feature type="domain" description="NodB homology" evidence="1">
    <location>
        <begin position="29"/>
        <end position="277"/>
    </location>
</feature>
<gene>
    <name evidence="2" type="ORF">QDX21_09135</name>
</gene>
<dbReference type="GO" id="GO:0005975">
    <property type="term" value="P:carbohydrate metabolic process"/>
    <property type="evidence" value="ECO:0007669"/>
    <property type="project" value="InterPro"/>
</dbReference>
<dbReference type="PANTHER" id="PTHR47561">
    <property type="entry name" value="POLYSACCHARIDE DEACETYLASE FAMILY PROTEIN (AFU_ORTHOLOGUE AFUA_6G05030)"/>
    <property type="match status" value="1"/>
</dbReference>
<sequence>MSKKIMVSIGIDVDAVAGWLGSYGGQDSPSDISRGMFAGEVGVPRLLKLAQNREIPVTWFWPGHSIETFPEQFERTLAAGHEVGMHGYSHENPLSMTREQETEVVDYCLELFESRMGGRPVGYVAPWWEFSRVTNEILHERGFLYDHSLMHDDHTPYYVRAGDEWTPINFDAASAKEWMKPLERGTETDLIEIPASWYLDDQPPMMFVKGSANSHGYVTPRALESLWRDQFDWVYREMDYAVFPMTIHPDVSGRPQNLLMLERFIEHMSEHDGVEFMFMKDVATDFKQRFPRVQK</sequence>
<dbReference type="Gene3D" id="3.20.20.370">
    <property type="entry name" value="Glycoside hydrolase/deacetylase"/>
    <property type="match status" value="1"/>
</dbReference>
<evidence type="ECO:0000259" key="1">
    <source>
        <dbReference type="PROSITE" id="PS51677"/>
    </source>
</evidence>
<dbReference type="AlphaFoldDB" id="A0AAJ6AI61"/>
<dbReference type="InterPro" id="IPR037950">
    <property type="entry name" value="PgdA-like"/>
</dbReference>
<dbReference type="EMBL" id="CP122566">
    <property type="protein sequence ID" value="WGH92477.1"/>
    <property type="molecule type" value="Genomic_DNA"/>
</dbReference>
<evidence type="ECO:0000313" key="3">
    <source>
        <dbReference type="Proteomes" id="UP001224674"/>
    </source>
</evidence>
<dbReference type="Pfam" id="PF01522">
    <property type="entry name" value="Polysacc_deac_1"/>
    <property type="match status" value="1"/>
</dbReference>
<dbReference type="GeneID" id="83696068"/>
<dbReference type="InterPro" id="IPR011330">
    <property type="entry name" value="Glyco_hydro/deAcase_b/a-brl"/>
</dbReference>
<dbReference type="PROSITE" id="PS51677">
    <property type="entry name" value="NODB"/>
    <property type="match status" value="1"/>
</dbReference>
<dbReference type="PANTHER" id="PTHR47561:SF1">
    <property type="entry name" value="POLYSACCHARIDE DEACETYLASE FAMILY PROTEIN (AFU_ORTHOLOGUE AFUA_6G05030)"/>
    <property type="match status" value="1"/>
</dbReference>
<organism evidence="2 3">
    <name type="scientific">Auritidibacter ignavus</name>
    <dbReference type="NCBI Taxonomy" id="678932"/>
    <lineage>
        <taxon>Bacteria</taxon>
        <taxon>Bacillati</taxon>
        <taxon>Actinomycetota</taxon>
        <taxon>Actinomycetes</taxon>
        <taxon>Micrococcales</taxon>
        <taxon>Micrococcaceae</taxon>
        <taxon>Auritidibacter</taxon>
    </lineage>
</organism>
<keyword evidence="3" id="KW-1185">Reference proteome</keyword>
<evidence type="ECO:0000313" key="2">
    <source>
        <dbReference type="EMBL" id="WGH92477.1"/>
    </source>
</evidence>
<dbReference type="InterPro" id="IPR002509">
    <property type="entry name" value="NODB_dom"/>
</dbReference>
<reference evidence="2 3" key="1">
    <citation type="submission" date="2023-03" db="EMBL/GenBank/DDBJ databases">
        <title>Complete genome sequences of several Auritidibacter ignavus strains isolated from ear infections.</title>
        <authorList>
            <person name="Baehr T."/>
            <person name="Baumhoegger A.M."/>
        </authorList>
    </citation>
    <scope>NUCLEOTIDE SEQUENCE [LARGE SCALE GENOMIC DNA]</scope>
    <source>
        <strain evidence="2 3">BABAE-6</strain>
    </source>
</reference>
<dbReference type="CDD" id="cd10938">
    <property type="entry name" value="CE4_HpPgdA_like"/>
    <property type="match status" value="1"/>
</dbReference>
<accession>A0AAJ6AI61</accession>
<dbReference type="SUPFAM" id="SSF88713">
    <property type="entry name" value="Glycoside hydrolase/deacetylase"/>
    <property type="match status" value="1"/>
</dbReference>
<name>A0AAJ6AI61_9MICC</name>
<dbReference type="GO" id="GO:0016810">
    <property type="term" value="F:hydrolase activity, acting on carbon-nitrogen (but not peptide) bonds"/>
    <property type="evidence" value="ECO:0007669"/>
    <property type="project" value="InterPro"/>
</dbReference>
<protein>
    <submittedName>
        <fullName evidence="2">Polysaccharide deacetylase</fullName>
    </submittedName>
</protein>
<dbReference type="RefSeq" id="WP_110100952.1">
    <property type="nucleotide sequence ID" value="NZ_CP122561.1"/>
</dbReference>
<proteinExistence type="predicted"/>
<dbReference type="Proteomes" id="UP001224674">
    <property type="component" value="Chromosome"/>
</dbReference>